<dbReference type="AlphaFoldDB" id="A0A833LWA4"/>
<protein>
    <submittedName>
        <fullName evidence="2">HypC/HybG/HupF family hydrogenase formation chaperone</fullName>
    </submittedName>
</protein>
<comment type="caution">
    <text evidence="2">The sequence shown here is derived from an EMBL/GenBank/DDBJ whole genome shotgun (WGS) entry which is preliminary data.</text>
</comment>
<dbReference type="NCBIfam" id="TIGR00074">
    <property type="entry name" value="hypC_hupF"/>
    <property type="match status" value="1"/>
</dbReference>
<evidence type="ECO:0000313" key="3">
    <source>
        <dbReference type="Proteomes" id="UP000460298"/>
    </source>
</evidence>
<sequence>MCLAIPMQIRSVNGFSGEAEVTGVTRTVDLSLVTPVAVGDYVLVHTGFAIQKIDEEEFEKTLAILNEIADVMDELRTEER</sequence>
<gene>
    <name evidence="2" type="ORF">F9K24_15225</name>
</gene>
<dbReference type="FunFam" id="2.30.30.140:FF:000022">
    <property type="entry name" value="Hydrogenase assembly chaperone HybG"/>
    <property type="match status" value="1"/>
</dbReference>
<name>A0A833LWA4_9LEPT</name>
<evidence type="ECO:0000256" key="1">
    <source>
        <dbReference type="ARBA" id="ARBA00006018"/>
    </source>
</evidence>
<comment type="similarity">
    <text evidence="1">Belongs to the HupF/HypC family.</text>
</comment>
<dbReference type="GO" id="GO:0005506">
    <property type="term" value="F:iron ion binding"/>
    <property type="evidence" value="ECO:0007669"/>
    <property type="project" value="TreeGrafter"/>
</dbReference>
<dbReference type="SUPFAM" id="SSF159127">
    <property type="entry name" value="HupF/HypC-like"/>
    <property type="match status" value="1"/>
</dbReference>
<dbReference type="GO" id="GO:1902670">
    <property type="term" value="F:carbon dioxide binding"/>
    <property type="evidence" value="ECO:0007669"/>
    <property type="project" value="TreeGrafter"/>
</dbReference>
<dbReference type="PANTHER" id="PTHR35177">
    <property type="entry name" value="HYDROGENASE MATURATION FACTOR HYBG"/>
    <property type="match status" value="1"/>
</dbReference>
<dbReference type="InterPro" id="IPR001109">
    <property type="entry name" value="Hydrogenase_HupF/HypC"/>
</dbReference>
<evidence type="ECO:0000313" key="2">
    <source>
        <dbReference type="EMBL" id="KAB2931043.1"/>
    </source>
</evidence>
<dbReference type="Proteomes" id="UP000460298">
    <property type="component" value="Unassembled WGS sequence"/>
</dbReference>
<organism evidence="2 3">
    <name type="scientific">Leptonema illini</name>
    <dbReference type="NCBI Taxonomy" id="183"/>
    <lineage>
        <taxon>Bacteria</taxon>
        <taxon>Pseudomonadati</taxon>
        <taxon>Spirochaetota</taxon>
        <taxon>Spirochaetia</taxon>
        <taxon>Leptospirales</taxon>
        <taxon>Leptospiraceae</taxon>
        <taxon>Leptonema</taxon>
    </lineage>
</organism>
<dbReference type="InterPro" id="IPR019812">
    <property type="entry name" value="Hydgase_assmbl_chp_CS"/>
</dbReference>
<dbReference type="PANTHER" id="PTHR35177:SF2">
    <property type="entry name" value="HYDROGENASE MATURATION FACTOR HYBG"/>
    <property type="match status" value="1"/>
</dbReference>
<dbReference type="GO" id="GO:0051604">
    <property type="term" value="P:protein maturation"/>
    <property type="evidence" value="ECO:0007669"/>
    <property type="project" value="TreeGrafter"/>
</dbReference>
<proteinExistence type="inferred from homology"/>
<reference evidence="2 3" key="1">
    <citation type="submission" date="2019-10" db="EMBL/GenBank/DDBJ databases">
        <title>Extracellular Electron Transfer in a Candidatus Methanoperedens spp. Enrichment Culture.</title>
        <authorList>
            <person name="Berger S."/>
            <person name="Rangel Shaw D."/>
            <person name="Berben T."/>
            <person name="In 'T Zandt M."/>
            <person name="Frank J."/>
            <person name="Reimann J."/>
            <person name="Jetten M.S.M."/>
            <person name="Welte C.U."/>
        </authorList>
    </citation>
    <scope>NUCLEOTIDE SEQUENCE [LARGE SCALE GENOMIC DNA]</scope>
    <source>
        <strain evidence="2">SB12</strain>
    </source>
</reference>
<dbReference type="PRINTS" id="PR00445">
    <property type="entry name" value="HUPFHYPC"/>
</dbReference>
<dbReference type="EMBL" id="WBUI01000016">
    <property type="protein sequence ID" value="KAB2931043.1"/>
    <property type="molecule type" value="Genomic_DNA"/>
</dbReference>
<dbReference type="Pfam" id="PF01455">
    <property type="entry name" value="HupF_HypC"/>
    <property type="match status" value="1"/>
</dbReference>
<dbReference type="Gene3D" id="2.30.30.140">
    <property type="match status" value="1"/>
</dbReference>
<dbReference type="PROSITE" id="PS01097">
    <property type="entry name" value="HUPF_HYPC"/>
    <property type="match status" value="1"/>
</dbReference>
<accession>A0A833LWA4</accession>